<evidence type="ECO:0000256" key="1">
    <source>
        <dbReference type="ARBA" id="ARBA00007277"/>
    </source>
</evidence>
<proteinExistence type="inferred from homology"/>
<name>A0ABW5UU52_9MICO</name>
<feature type="domain" description="GP-PDE" evidence="7">
    <location>
        <begin position="6"/>
        <end position="311"/>
    </location>
</feature>
<keyword evidence="9" id="KW-1185">Reference proteome</keyword>
<comment type="catalytic activity">
    <reaction evidence="6">
        <text>a sn-glycero-3-phosphodiester + H2O = an alcohol + sn-glycerol 3-phosphate + H(+)</text>
        <dbReference type="Rhea" id="RHEA:12969"/>
        <dbReference type="ChEBI" id="CHEBI:15377"/>
        <dbReference type="ChEBI" id="CHEBI:15378"/>
        <dbReference type="ChEBI" id="CHEBI:30879"/>
        <dbReference type="ChEBI" id="CHEBI:57597"/>
        <dbReference type="ChEBI" id="CHEBI:83408"/>
        <dbReference type="EC" id="3.1.4.46"/>
    </reaction>
</comment>
<evidence type="ECO:0000313" key="9">
    <source>
        <dbReference type="Proteomes" id="UP001597492"/>
    </source>
</evidence>
<dbReference type="EMBL" id="JBHUNE010000001">
    <property type="protein sequence ID" value="MFD2756914.1"/>
    <property type="molecule type" value="Genomic_DNA"/>
</dbReference>
<dbReference type="PANTHER" id="PTHR43620:SF7">
    <property type="entry name" value="GLYCEROPHOSPHODIESTER PHOSPHODIESTERASE GDPD5-RELATED"/>
    <property type="match status" value="1"/>
</dbReference>
<evidence type="ECO:0000256" key="2">
    <source>
        <dbReference type="ARBA" id="ARBA00012247"/>
    </source>
</evidence>
<evidence type="ECO:0000256" key="5">
    <source>
        <dbReference type="ARBA" id="ARBA00022801"/>
    </source>
</evidence>
<organism evidence="8 9">
    <name type="scientific">Gulosibacter faecalis</name>
    <dbReference type="NCBI Taxonomy" id="272240"/>
    <lineage>
        <taxon>Bacteria</taxon>
        <taxon>Bacillati</taxon>
        <taxon>Actinomycetota</taxon>
        <taxon>Actinomycetes</taxon>
        <taxon>Micrococcales</taxon>
        <taxon>Microbacteriaceae</taxon>
        <taxon>Gulosibacter</taxon>
    </lineage>
</organism>
<accession>A0ABW5UU52</accession>
<comment type="caution">
    <text evidence="8">The sequence shown here is derived from an EMBL/GenBank/DDBJ whole genome shotgun (WGS) entry which is preliminary data.</text>
</comment>
<dbReference type="PROSITE" id="PS51704">
    <property type="entry name" value="GP_PDE"/>
    <property type="match status" value="1"/>
</dbReference>
<keyword evidence="3" id="KW-0732">Signal</keyword>
<dbReference type="PANTHER" id="PTHR43620">
    <property type="entry name" value="GLYCEROPHOSPHORYL DIESTER PHOSPHODIESTERASE"/>
    <property type="match status" value="1"/>
</dbReference>
<reference evidence="9" key="1">
    <citation type="journal article" date="2019" name="Int. J. Syst. Evol. Microbiol.">
        <title>The Global Catalogue of Microorganisms (GCM) 10K type strain sequencing project: providing services to taxonomists for standard genome sequencing and annotation.</title>
        <authorList>
            <consortium name="The Broad Institute Genomics Platform"/>
            <consortium name="The Broad Institute Genome Sequencing Center for Infectious Disease"/>
            <person name="Wu L."/>
            <person name="Ma J."/>
        </authorList>
    </citation>
    <scope>NUCLEOTIDE SEQUENCE [LARGE SCALE GENOMIC DNA]</scope>
    <source>
        <strain evidence="9">TISTR 1514</strain>
    </source>
</reference>
<evidence type="ECO:0000259" key="7">
    <source>
        <dbReference type="PROSITE" id="PS51704"/>
    </source>
</evidence>
<dbReference type="Gene3D" id="3.20.20.190">
    <property type="entry name" value="Phosphatidylinositol (PI) phosphodiesterase"/>
    <property type="match status" value="1"/>
</dbReference>
<dbReference type="SUPFAM" id="SSF51695">
    <property type="entry name" value="PLC-like phosphodiesterases"/>
    <property type="match status" value="1"/>
</dbReference>
<protein>
    <recommendedName>
        <fullName evidence="2">glycerophosphodiester phosphodiesterase</fullName>
        <ecNumber evidence="2">3.1.4.46</ecNumber>
    </recommendedName>
</protein>
<comment type="similarity">
    <text evidence="1">Belongs to the glycerophosphoryl diester phosphodiesterase family.</text>
</comment>
<evidence type="ECO:0000256" key="6">
    <source>
        <dbReference type="ARBA" id="ARBA00047512"/>
    </source>
</evidence>
<evidence type="ECO:0000313" key="8">
    <source>
        <dbReference type="EMBL" id="MFD2756914.1"/>
    </source>
</evidence>
<evidence type="ECO:0000256" key="3">
    <source>
        <dbReference type="ARBA" id="ARBA00022729"/>
    </source>
</evidence>
<keyword evidence="5" id="KW-0378">Hydrolase</keyword>
<dbReference type="InterPro" id="IPR017946">
    <property type="entry name" value="PLC-like_Pdiesterase_TIM-brl"/>
</dbReference>
<dbReference type="RefSeq" id="WP_019618987.1">
    <property type="nucleotide sequence ID" value="NZ_JBHUNE010000001.1"/>
</dbReference>
<gene>
    <name evidence="8" type="ORF">ACFSW7_00795</name>
</gene>
<dbReference type="EC" id="3.1.4.46" evidence="2"/>
<keyword evidence="4" id="KW-0319">Glycerol metabolism</keyword>
<evidence type="ECO:0000256" key="4">
    <source>
        <dbReference type="ARBA" id="ARBA00022798"/>
    </source>
</evidence>
<dbReference type="Pfam" id="PF03009">
    <property type="entry name" value="GDPD"/>
    <property type="match status" value="1"/>
</dbReference>
<dbReference type="Proteomes" id="UP001597492">
    <property type="component" value="Unassembled WGS sequence"/>
</dbReference>
<dbReference type="InterPro" id="IPR030395">
    <property type="entry name" value="GP_PDE_dom"/>
</dbReference>
<sequence>MTNGTPLVIGHRGAPAHLPEHTASSYRLAIAQGSDFVEPDLVPTADGVLVVRHEPVLDGTTDVAAHPEFAERRRVGVPGIEDGWYAEDFTWAELSTLRAVERLPELRPASHAHSGTEPLLRLRDLVRLVDEAAHERGRGCGLVLELKWDAWMRARGFRYEELLARELAPVLDADCLLEARIESFETGALDRLAGTPLVRELDAGLVVLVEDEPWLRPGSGEEGPERCTDEGLDDAAHRYDGISVRTTLLDADLVERAHARGLEVFTYTLRGEEQHLPGAFAGRADDYCRALAATGVDGIFADDPAAARAALLADDPAAAVPRVSVSFAN</sequence>